<dbReference type="InterPro" id="IPR029419">
    <property type="entry name" value="Arg_succ_lyase_C"/>
</dbReference>
<feature type="domain" description="Argininosuccinate lyase C-terminal" evidence="7">
    <location>
        <begin position="365"/>
        <end position="434"/>
    </location>
</feature>
<dbReference type="RefSeq" id="WP_215626522.1">
    <property type="nucleotide sequence ID" value="NZ_CP067089.2"/>
</dbReference>
<evidence type="ECO:0000313" key="9">
    <source>
        <dbReference type="Proteomes" id="UP000595917"/>
    </source>
</evidence>
<dbReference type="InterPro" id="IPR024083">
    <property type="entry name" value="Fumarase/histidase_N"/>
</dbReference>
<dbReference type="PRINTS" id="PR00149">
    <property type="entry name" value="FUMRATELYASE"/>
</dbReference>
<keyword evidence="4 5" id="KW-0055">Arginine biosynthesis</keyword>
<dbReference type="PANTHER" id="PTHR43814:SF1">
    <property type="entry name" value="ARGININOSUCCINATE LYASE"/>
    <property type="match status" value="1"/>
</dbReference>
<dbReference type="InterPro" id="IPR009049">
    <property type="entry name" value="Argininosuccinate_lyase"/>
</dbReference>
<reference evidence="8" key="1">
    <citation type="submission" date="2021-01" db="EMBL/GenBank/DDBJ databases">
        <title>Description of Breznakiella homolactica.</title>
        <authorList>
            <person name="Song Y."/>
            <person name="Brune A."/>
        </authorList>
    </citation>
    <scope>NUCLEOTIDE SEQUENCE</scope>
    <source>
        <strain evidence="8">RmG30</strain>
    </source>
</reference>
<evidence type="ECO:0000259" key="6">
    <source>
        <dbReference type="Pfam" id="PF00206"/>
    </source>
</evidence>
<organism evidence="8 9">
    <name type="scientific">Breznakiella homolactica</name>
    <dbReference type="NCBI Taxonomy" id="2798577"/>
    <lineage>
        <taxon>Bacteria</taxon>
        <taxon>Pseudomonadati</taxon>
        <taxon>Spirochaetota</taxon>
        <taxon>Spirochaetia</taxon>
        <taxon>Spirochaetales</taxon>
        <taxon>Breznakiellaceae</taxon>
        <taxon>Breznakiella</taxon>
    </lineage>
</organism>
<dbReference type="EMBL" id="CP067089">
    <property type="protein sequence ID" value="QQO09216.1"/>
    <property type="molecule type" value="Genomic_DNA"/>
</dbReference>
<dbReference type="GO" id="GO:0005829">
    <property type="term" value="C:cytosol"/>
    <property type="evidence" value="ECO:0007669"/>
    <property type="project" value="TreeGrafter"/>
</dbReference>
<dbReference type="KEGG" id="bhc:JFL75_20170"/>
<keyword evidence="9" id="KW-1185">Reference proteome</keyword>
<keyword evidence="5" id="KW-0963">Cytoplasm</keyword>
<evidence type="ECO:0000256" key="5">
    <source>
        <dbReference type="HAMAP-Rule" id="MF_00006"/>
    </source>
</evidence>
<evidence type="ECO:0000313" key="8">
    <source>
        <dbReference type="EMBL" id="QQO09216.1"/>
    </source>
</evidence>
<dbReference type="FunFam" id="1.20.200.10:FF:000015">
    <property type="entry name" value="argininosuccinate lyase isoform X2"/>
    <property type="match status" value="1"/>
</dbReference>
<dbReference type="EC" id="4.3.2.1" evidence="3 5"/>
<dbReference type="NCBIfam" id="TIGR00838">
    <property type="entry name" value="argH"/>
    <property type="match status" value="1"/>
</dbReference>
<dbReference type="CDD" id="cd01359">
    <property type="entry name" value="Argininosuccinate_lyase"/>
    <property type="match status" value="1"/>
</dbReference>
<dbReference type="InterPro" id="IPR022761">
    <property type="entry name" value="Fumarate_lyase_N"/>
</dbReference>
<dbReference type="Pfam" id="PF00206">
    <property type="entry name" value="Lyase_1"/>
    <property type="match status" value="1"/>
</dbReference>
<dbReference type="GO" id="GO:0042450">
    <property type="term" value="P:L-arginine biosynthetic process via ornithine"/>
    <property type="evidence" value="ECO:0007669"/>
    <property type="project" value="UniProtKB-UniRule"/>
</dbReference>
<comment type="subcellular location">
    <subcellularLocation>
        <location evidence="5">Cytoplasm</location>
    </subcellularLocation>
</comment>
<dbReference type="InterPro" id="IPR020557">
    <property type="entry name" value="Fumarate_lyase_CS"/>
</dbReference>
<dbReference type="Gene3D" id="1.10.275.10">
    <property type="entry name" value="Fumarase/aspartase (N-terminal domain)"/>
    <property type="match status" value="1"/>
</dbReference>
<comment type="pathway">
    <text evidence="2 5">Amino-acid biosynthesis; L-arginine biosynthesis; L-arginine from L-ornithine and carbamoyl phosphate: step 3/3.</text>
</comment>
<keyword evidence="5" id="KW-0028">Amino-acid biosynthesis</keyword>
<keyword evidence="5 8" id="KW-0456">Lyase</keyword>
<dbReference type="InterPro" id="IPR000362">
    <property type="entry name" value="Fumarate_lyase_fam"/>
</dbReference>
<dbReference type="Gene3D" id="1.10.40.30">
    <property type="entry name" value="Fumarase/aspartase (C-terminal domain)"/>
    <property type="match status" value="1"/>
</dbReference>
<name>A0A7T8BAB7_9SPIR</name>
<evidence type="ECO:0000256" key="2">
    <source>
        <dbReference type="ARBA" id="ARBA00004941"/>
    </source>
</evidence>
<evidence type="ECO:0000259" key="7">
    <source>
        <dbReference type="Pfam" id="PF14698"/>
    </source>
</evidence>
<gene>
    <name evidence="5 8" type="primary">argH</name>
    <name evidence="8" type="ORF">JFL75_20170</name>
</gene>
<dbReference type="PANTHER" id="PTHR43814">
    <property type="entry name" value="ARGININOSUCCINATE LYASE"/>
    <property type="match status" value="1"/>
</dbReference>
<dbReference type="PRINTS" id="PR00145">
    <property type="entry name" value="ARGSUCLYASE"/>
</dbReference>
<dbReference type="Proteomes" id="UP000595917">
    <property type="component" value="Chromosome"/>
</dbReference>
<evidence type="ECO:0000256" key="4">
    <source>
        <dbReference type="ARBA" id="ARBA00022571"/>
    </source>
</evidence>
<dbReference type="Pfam" id="PF14698">
    <property type="entry name" value="ASL_C2"/>
    <property type="match status" value="1"/>
</dbReference>
<dbReference type="PROSITE" id="PS00163">
    <property type="entry name" value="FUMARATE_LYASES"/>
    <property type="match status" value="1"/>
</dbReference>
<protein>
    <recommendedName>
        <fullName evidence="3 5">Argininosuccinate lyase</fullName>
        <shortName evidence="5">ASAL</shortName>
        <ecNumber evidence="3 5">4.3.2.1</ecNumber>
    </recommendedName>
    <alternativeName>
        <fullName evidence="5">Arginosuccinase</fullName>
    </alternativeName>
</protein>
<feature type="domain" description="Fumarate lyase N-terminal" evidence="6">
    <location>
        <begin position="18"/>
        <end position="299"/>
    </location>
</feature>
<evidence type="ECO:0000256" key="3">
    <source>
        <dbReference type="ARBA" id="ARBA00012338"/>
    </source>
</evidence>
<dbReference type="HAMAP" id="MF_00006">
    <property type="entry name" value="Arg_succ_lyase"/>
    <property type="match status" value="1"/>
</dbReference>
<comment type="similarity">
    <text evidence="5">Belongs to the lyase 1 family. Argininosuccinate lyase subfamily.</text>
</comment>
<proteinExistence type="inferred from homology"/>
<dbReference type="AlphaFoldDB" id="A0A7T8BAB7"/>
<accession>A0A7T8BAB7</accession>
<dbReference type="SUPFAM" id="SSF48557">
    <property type="entry name" value="L-aspartase-like"/>
    <property type="match status" value="1"/>
</dbReference>
<dbReference type="InterPro" id="IPR008948">
    <property type="entry name" value="L-Aspartase-like"/>
</dbReference>
<dbReference type="GO" id="GO:0004056">
    <property type="term" value="F:argininosuccinate lyase activity"/>
    <property type="evidence" value="ECO:0007669"/>
    <property type="project" value="UniProtKB-UniRule"/>
</dbReference>
<comment type="catalytic activity">
    <reaction evidence="1 5">
        <text>2-(N(omega)-L-arginino)succinate = fumarate + L-arginine</text>
        <dbReference type="Rhea" id="RHEA:24020"/>
        <dbReference type="ChEBI" id="CHEBI:29806"/>
        <dbReference type="ChEBI" id="CHEBI:32682"/>
        <dbReference type="ChEBI" id="CHEBI:57472"/>
        <dbReference type="EC" id="4.3.2.1"/>
    </reaction>
</comment>
<dbReference type="Gene3D" id="1.20.200.10">
    <property type="entry name" value="Fumarase/aspartase (Central domain)"/>
    <property type="match status" value="1"/>
</dbReference>
<sequence>MAKVLWSGRLEEKPEAEAFAFQASISVDRRLALDDIRGSRAHAAMLGKQGIIPGETAEQLDRALEEIARELESGSLEIDPEAEDIHSFIEGILTERLGDAGRMVHAGRSRNDQVATDFRLYLKRRVPEVCDEIRLAAEALLDRAEEHAGTIMPGYTHLQRAQPVSLGHQFCAWCAALVRDLGRFSDALVRLDECPLGAGALAGSGLPLDREKTARDLGFSRPSLNSMDAVADRDFALELAAAAAILMSHLSRFCEDVVIWASEEFKFINLAESWSTGSSIMPQKKNPDFAELIRGKSGRSAGNLVTLLTVMKGIPYAYDKDLQEDKEALFDSLDTVYSCLRMFRGMMASAKFNTDIMEAACTGGFLEATDAAEYLVKKGLPFRKAHEAAALVVRDCVDAGQRSIGERTLAELKKRSEYFEADLFGAITPAACVAARNLPGGPAPEEVRRQIAALRTEVRKRI</sequence>
<dbReference type="UniPathway" id="UPA00068">
    <property type="reaction ID" value="UER00114"/>
</dbReference>
<evidence type="ECO:0000256" key="1">
    <source>
        <dbReference type="ARBA" id="ARBA00000985"/>
    </source>
</evidence>